<reference evidence="2 3" key="1">
    <citation type="journal article" date="2018" name="Front. Plant Sci.">
        <title>Red Clover (Trifolium pratense) and Zigzag Clover (T. medium) - A Picture of Genomic Similarities and Differences.</title>
        <authorList>
            <person name="Dluhosova J."/>
            <person name="Istvanek J."/>
            <person name="Nedelnik J."/>
            <person name="Repkova J."/>
        </authorList>
    </citation>
    <scope>NUCLEOTIDE SEQUENCE [LARGE SCALE GENOMIC DNA]</scope>
    <source>
        <strain evidence="3">cv. 10/8</strain>
        <tissue evidence="2">Leaf</tissue>
    </source>
</reference>
<protein>
    <submittedName>
        <fullName evidence="2">Uncharacterized protein</fullName>
    </submittedName>
</protein>
<evidence type="ECO:0000256" key="1">
    <source>
        <dbReference type="SAM" id="MobiDB-lite"/>
    </source>
</evidence>
<keyword evidence="3" id="KW-1185">Reference proteome</keyword>
<evidence type="ECO:0000313" key="2">
    <source>
        <dbReference type="EMBL" id="MCI12715.1"/>
    </source>
</evidence>
<feature type="compositionally biased region" description="Polar residues" evidence="1">
    <location>
        <begin position="61"/>
        <end position="72"/>
    </location>
</feature>
<evidence type="ECO:0000313" key="3">
    <source>
        <dbReference type="Proteomes" id="UP000265520"/>
    </source>
</evidence>
<comment type="caution">
    <text evidence="2">The sequence shown here is derived from an EMBL/GenBank/DDBJ whole genome shotgun (WGS) entry which is preliminary data.</text>
</comment>
<proteinExistence type="predicted"/>
<dbReference type="EMBL" id="LXQA010085266">
    <property type="protein sequence ID" value="MCI12715.1"/>
    <property type="molecule type" value="Genomic_DNA"/>
</dbReference>
<dbReference type="Proteomes" id="UP000265520">
    <property type="component" value="Unassembled WGS sequence"/>
</dbReference>
<dbReference type="AlphaFoldDB" id="A0A392PP84"/>
<name>A0A392PP84_9FABA</name>
<accession>A0A392PP84</accession>
<sequence length="97" mass="10823">MGDEKAYVERPIAKENRVQHDFEPKHLEHLEMHSSMDKTQHNSHNNTAGTFIHGMESNDTVNVESQSTSNGDGHTAMAQRSGDNSVGITHDITMHLN</sequence>
<feature type="region of interest" description="Disordered" evidence="1">
    <location>
        <begin position="61"/>
        <end position="97"/>
    </location>
</feature>
<feature type="region of interest" description="Disordered" evidence="1">
    <location>
        <begin position="34"/>
        <end position="53"/>
    </location>
</feature>
<organism evidence="2 3">
    <name type="scientific">Trifolium medium</name>
    <dbReference type="NCBI Taxonomy" id="97028"/>
    <lineage>
        <taxon>Eukaryota</taxon>
        <taxon>Viridiplantae</taxon>
        <taxon>Streptophyta</taxon>
        <taxon>Embryophyta</taxon>
        <taxon>Tracheophyta</taxon>
        <taxon>Spermatophyta</taxon>
        <taxon>Magnoliopsida</taxon>
        <taxon>eudicotyledons</taxon>
        <taxon>Gunneridae</taxon>
        <taxon>Pentapetalae</taxon>
        <taxon>rosids</taxon>
        <taxon>fabids</taxon>
        <taxon>Fabales</taxon>
        <taxon>Fabaceae</taxon>
        <taxon>Papilionoideae</taxon>
        <taxon>50 kb inversion clade</taxon>
        <taxon>NPAAA clade</taxon>
        <taxon>Hologalegina</taxon>
        <taxon>IRL clade</taxon>
        <taxon>Trifolieae</taxon>
        <taxon>Trifolium</taxon>
    </lineage>
</organism>
<feature type="region of interest" description="Disordered" evidence="1">
    <location>
        <begin position="1"/>
        <end position="23"/>
    </location>
</feature>